<evidence type="ECO:0000313" key="8">
    <source>
        <dbReference type="Proteomes" id="UP000554482"/>
    </source>
</evidence>
<dbReference type="SMART" id="SM00432">
    <property type="entry name" value="MADS"/>
    <property type="match status" value="1"/>
</dbReference>
<dbReference type="GO" id="GO:0000978">
    <property type="term" value="F:RNA polymerase II cis-regulatory region sequence-specific DNA binding"/>
    <property type="evidence" value="ECO:0007669"/>
    <property type="project" value="TreeGrafter"/>
</dbReference>
<dbReference type="PANTHER" id="PTHR11945">
    <property type="entry name" value="MADS BOX PROTEIN"/>
    <property type="match status" value="1"/>
</dbReference>
<comment type="subcellular location">
    <subcellularLocation>
        <location evidence="1">Nucleus</location>
    </subcellularLocation>
</comment>
<dbReference type="EMBL" id="JABWDY010027395">
    <property type="protein sequence ID" value="KAF5187924.1"/>
    <property type="molecule type" value="Genomic_DNA"/>
</dbReference>
<dbReference type="GO" id="GO:0046983">
    <property type="term" value="F:protein dimerization activity"/>
    <property type="evidence" value="ECO:0007669"/>
    <property type="project" value="InterPro"/>
</dbReference>
<dbReference type="PROSITE" id="PS50066">
    <property type="entry name" value="MADS_BOX_2"/>
    <property type="match status" value="1"/>
</dbReference>
<evidence type="ECO:0000256" key="4">
    <source>
        <dbReference type="ARBA" id="ARBA00023163"/>
    </source>
</evidence>
<keyword evidence="3" id="KW-0238">DNA-binding</keyword>
<evidence type="ECO:0000256" key="2">
    <source>
        <dbReference type="ARBA" id="ARBA00023015"/>
    </source>
</evidence>
<dbReference type="GO" id="GO:0005634">
    <property type="term" value="C:nucleus"/>
    <property type="evidence" value="ECO:0007669"/>
    <property type="project" value="UniProtKB-SubCell"/>
</dbReference>
<keyword evidence="8" id="KW-1185">Reference proteome</keyword>
<dbReference type="Pfam" id="PF00319">
    <property type="entry name" value="SRF-TF"/>
    <property type="match status" value="1"/>
</dbReference>
<dbReference type="AlphaFoldDB" id="A0A7J6VS50"/>
<evidence type="ECO:0000313" key="7">
    <source>
        <dbReference type="EMBL" id="KAF5187924.1"/>
    </source>
</evidence>
<feature type="domain" description="MADS-box" evidence="6">
    <location>
        <begin position="1"/>
        <end position="61"/>
    </location>
</feature>
<proteinExistence type="predicted"/>
<evidence type="ECO:0000259" key="6">
    <source>
        <dbReference type="PROSITE" id="PS50066"/>
    </source>
</evidence>
<dbReference type="Gene3D" id="3.40.1810.10">
    <property type="entry name" value="Transcription factor, MADS-box"/>
    <property type="match status" value="1"/>
</dbReference>
<dbReference type="GO" id="GO:0000981">
    <property type="term" value="F:DNA-binding transcription factor activity, RNA polymerase II-specific"/>
    <property type="evidence" value="ECO:0007669"/>
    <property type="project" value="TreeGrafter"/>
</dbReference>
<dbReference type="InterPro" id="IPR036879">
    <property type="entry name" value="TF_MADSbox_sf"/>
</dbReference>
<comment type="caution">
    <text evidence="7">The sequence shown here is derived from an EMBL/GenBank/DDBJ whole genome shotgun (WGS) entry which is preliminary data.</text>
</comment>
<dbReference type="Proteomes" id="UP000554482">
    <property type="component" value="Unassembled WGS sequence"/>
</dbReference>
<dbReference type="GO" id="GO:0045893">
    <property type="term" value="P:positive regulation of DNA-templated transcription"/>
    <property type="evidence" value="ECO:0007669"/>
    <property type="project" value="UniProtKB-ARBA"/>
</dbReference>
<accession>A0A7J6VS50</accession>
<dbReference type="InterPro" id="IPR002100">
    <property type="entry name" value="TF_MADSbox"/>
</dbReference>
<protein>
    <submittedName>
        <fullName evidence="7">Agamous-like mads-box protein agl29</fullName>
    </submittedName>
</protein>
<evidence type="ECO:0000256" key="5">
    <source>
        <dbReference type="ARBA" id="ARBA00023242"/>
    </source>
</evidence>
<dbReference type="PRINTS" id="PR00404">
    <property type="entry name" value="MADSDOMAIN"/>
</dbReference>
<evidence type="ECO:0000256" key="1">
    <source>
        <dbReference type="ARBA" id="ARBA00004123"/>
    </source>
</evidence>
<dbReference type="OrthoDB" id="1896642at2759"/>
<dbReference type="CDD" id="cd00120">
    <property type="entry name" value="MADS"/>
    <property type="match status" value="1"/>
</dbReference>
<sequence>MGKRRIEIEKIEDRKKMNVTFTKRRQGLFKKADQLSRLCNAQIAILVFSNSGNPYVYGNLDQLTQQYFANSSSSSSAIATATATAIDDHIVNNNNDDNGLYYWEDNDLNSEMMDLTNYVDDNKVSITDHLIPTITTTTSVVNGLCFSEEENDNIQVVNSEMLMMMGLNNYVDQSDTEELREGIEEHQQLCLSIDDFDFEGGLEIGTDNSTNYDHYNMVAAVSSMVNVEESSQDETYSHDQHSYLSPWDVDDEELAMLLTPELQYDQCLFPTD</sequence>
<reference evidence="7 8" key="1">
    <citation type="submission" date="2020-06" db="EMBL/GenBank/DDBJ databases">
        <title>Transcriptomic and genomic resources for Thalictrum thalictroides and T. hernandezii: Facilitating candidate gene discovery in an emerging model plant lineage.</title>
        <authorList>
            <person name="Arias T."/>
            <person name="Riano-Pachon D.M."/>
            <person name="Di Stilio V.S."/>
        </authorList>
    </citation>
    <scope>NUCLEOTIDE SEQUENCE [LARGE SCALE GENOMIC DNA]</scope>
    <source>
        <strain evidence="8">cv. WT478/WT964</strain>
        <tissue evidence="7">Leaves</tissue>
    </source>
</reference>
<dbReference type="SUPFAM" id="SSF55455">
    <property type="entry name" value="SRF-like"/>
    <property type="match status" value="1"/>
</dbReference>
<keyword evidence="2" id="KW-0805">Transcription regulation</keyword>
<keyword evidence="5" id="KW-0539">Nucleus</keyword>
<gene>
    <name evidence="7" type="ORF">FRX31_022487</name>
</gene>
<organism evidence="7 8">
    <name type="scientific">Thalictrum thalictroides</name>
    <name type="common">Rue-anemone</name>
    <name type="synonym">Anemone thalictroides</name>
    <dbReference type="NCBI Taxonomy" id="46969"/>
    <lineage>
        <taxon>Eukaryota</taxon>
        <taxon>Viridiplantae</taxon>
        <taxon>Streptophyta</taxon>
        <taxon>Embryophyta</taxon>
        <taxon>Tracheophyta</taxon>
        <taxon>Spermatophyta</taxon>
        <taxon>Magnoliopsida</taxon>
        <taxon>Ranunculales</taxon>
        <taxon>Ranunculaceae</taxon>
        <taxon>Thalictroideae</taxon>
        <taxon>Thalictrum</taxon>
    </lineage>
</organism>
<evidence type="ECO:0000256" key="3">
    <source>
        <dbReference type="ARBA" id="ARBA00023125"/>
    </source>
</evidence>
<keyword evidence="4" id="KW-0804">Transcription</keyword>
<dbReference type="PANTHER" id="PTHR11945:SF534">
    <property type="entry name" value="MYOCYTE-SPECIFIC ENHANCER FACTOR 2"/>
    <property type="match status" value="1"/>
</dbReference>
<name>A0A7J6VS50_THATH</name>